<dbReference type="OrthoDB" id="166907at2759"/>
<evidence type="ECO:0000313" key="9">
    <source>
        <dbReference type="EMBL" id="TNN06331.1"/>
    </source>
</evidence>
<name>A0A4Z2CQ05_SCHJA</name>
<dbReference type="PANTHER" id="PTHR15641">
    <property type="entry name" value="ELONGATOR COMPLEX PROTEIN 5"/>
    <property type="match status" value="1"/>
</dbReference>
<dbReference type="GO" id="GO:0002098">
    <property type="term" value="P:tRNA wobble uridine modification"/>
    <property type="evidence" value="ECO:0007669"/>
    <property type="project" value="InterPro"/>
</dbReference>
<evidence type="ECO:0000256" key="2">
    <source>
        <dbReference type="ARBA" id="ARBA00004496"/>
    </source>
</evidence>
<dbReference type="UniPathway" id="UPA00988"/>
<dbReference type="EMBL" id="SKCS01000469">
    <property type="protein sequence ID" value="TNN06331.1"/>
    <property type="molecule type" value="Genomic_DNA"/>
</dbReference>
<evidence type="ECO:0000256" key="7">
    <source>
        <dbReference type="ARBA" id="ARBA00022694"/>
    </source>
</evidence>
<sequence>MCTHIKSFFLVLAMMRKQRCLDLLFNRIPSSFIAYINECSLSHNNDNWLWKCLVNENSEKYTCIIVTSGLYDYKTLESSHQSLKVLHTYNHADSGSLLNYLSKWSHFHRKHNDQQVFIFIESLSWFLIDCPIDYEFDYWCQFIISSLLNLSLTSDVSRVICGFQPTLDNSGKIYYGASSAIIDTLEAYATSVIRCHLTATSTSLPTNCIYQSLKLFHRRTLQGECNKIMEDLINFNKSSFTECGVIELDIRALKILKFLVNNESDSLPLSVTLPKSTFNLTMTESEKIARSLVVMPHDAVRLSNTVEKNDSAGCIIQYQPDCFDDLDAEDPDDDLDI</sequence>
<evidence type="ECO:0000256" key="5">
    <source>
        <dbReference type="ARBA" id="ARBA00020264"/>
    </source>
</evidence>
<proteinExistence type="inferred from homology"/>
<evidence type="ECO:0000256" key="8">
    <source>
        <dbReference type="ARBA" id="ARBA00023242"/>
    </source>
</evidence>
<dbReference type="PANTHER" id="PTHR15641:SF1">
    <property type="entry name" value="ELONGATOR COMPLEX PROTEIN 5"/>
    <property type="match status" value="1"/>
</dbReference>
<evidence type="ECO:0000313" key="10">
    <source>
        <dbReference type="Proteomes" id="UP000311919"/>
    </source>
</evidence>
<keyword evidence="7" id="KW-0819">tRNA processing</keyword>
<keyword evidence="8" id="KW-0539">Nucleus</keyword>
<dbReference type="InterPro" id="IPR019519">
    <property type="entry name" value="Elp5"/>
</dbReference>
<gene>
    <name evidence="9" type="ORF">EWB00_008447</name>
</gene>
<dbReference type="GO" id="GO:0033588">
    <property type="term" value="C:elongator holoenzyme complex"/>
    <property type="evidence" value="ECO:0007669"/>
    <property type="project" value="InterPro"/>
</dbReference>
<dbReference type="GO" id="GO:0005634">
    <property type="term" value="C:nucleus"/>
    <property type="evidence" value="ECO:0007669"/>
    <property type="project" value="UniProtKB-SubCell"/>
</dbReference>
<evidence type="ECO:0000256" key="4">
    <source>
        <dbReference type="ARBA" id="ARBA00009567"/>
    </source>
</evidence>
<dbReference type="Proteomes" id="UP000311919">
    <property type="component" value="Unassembled WGS sequence"/>
</dbReference>
<dbReference type="STRING" id="6182.A0A4Z2CQ05"/>
<comment type="subcellular location">
    <subcellularLocation>
        <location evidence="2">Cytoplasm</location>
    </subcellularLocation>
    <subcellularLocation>
        <location evidence="1">Nucleus</location>
    </subcellularLocation>
</comment>
<organism evidence="9 10">
    <name type="scientific">Schistosoma japonicum</name>
    <name type="common">Blood fluke</name>
    <dbReference type="NCBI Taxonomy" id="6182"/>
    <lineage>
        <taxon>Eukaryota</taxon>
        <taxon>Metazoa</taxon>
        <taxon>Spiralia</taxon>
        <taxon>Lophotrochozoa</taxon>
        <taxon>Platyhelminthes</taxon>
        <taxon>Trematoda</taxon>
        <taxon>Digenea</taxon>
        <taxon>Strigeidida</taxon>
        <taxon>Schistosomatoidea</taxon>
        <taxon>Schistosomatidae</taxon>
        <taxon>Schistosoma</taxon>
    </lineage>
</organism>
<protein>
    <recommendedName>
        <fullName evidence="5">Elongator complex protein 5</fullName>
    </recommendedName>
</protein>
<dbReference type="AlphaFoldDB" id="A0A4Z2CQ05"/>
<evidence type="ECO:0000256" key="3">
    <source>
        <dbReference type="ARBA" id="ARBA00005043"/>
    </source>
</evidence>
<dbReference type="GO" id="GO:0000049">
    <property type="term" value="F:tRNA binding"/>
    <property type="evidence" value="ECO:0007669"/>
    <property type="project" value="TreeGrafter"/>
</dbReference>
<comment type="similarity">
    <text evidence="4">Belongs to the ELP5 family.</text>
</comment>
<accession>A0A4Z2CQ05</accession>
<reference evidence="9 10" key="1">
    <citation type="submission" date="2019-03" db="EMBL/GenBank/DDBJ databases">
        <title>An improved genome assembly of the fluke Schistosoma japonicum.</title>
        <authorList>
            <person name="Hu W."/>
            <person name="Luo F."/>
            <person name="Yin M."/>
            <person name="Mo X."/>
            <person name="Sun C."/>
            <person name="Wu Q."/>
            <person name="Zhu B."/>
            <person name="Xiang M."/>
            <person name="Wang J."/>
            <person name="Wang Y."/>
            <person name="Zhang T."/>
            <person name="Xu B."/>
            <person name="Zheng H."/>
            <person name="Feng Z."/>
        </authorList>
    </citation>
    <scope>NUCLEOTIDE SEQUENCE [LARGE SCALE GENOMIC DNA]</scope>
    <source>
        <strain evidence="9">HuSjv2</strain>
        <tissue evidence="9">Worms</tissue>
    </source>
</reference>
<dbReference type="GO" id="GO:0005829">
    <property type="term" value="C:cytosol"/>
    <property type="evidence" value="ECO:0007669"/>
    <property type="project" value="TreeGrafter"/>
</dbReference>
<keyword evidence="10" id="KW-1185">Reference proteome</keyword>
<evidence type="ECO:0000256" key="6">
    <source>
        <dbReference type="ARBA" id="ARBA00022490"/>
    </source>
</evidence>
<comment type="caution">
    <text evidence="9">The sequence shown here is derived from an EMBL/GenBank/DDBJ whole genome shotgun (WGS) entry which is preliminary data.</text>
</comment>
<keyword evidence="6" id="KW-0963">Cytoplasm</keyword>
<comment type="pathway">
    <text evidence="3">tRNA modification; 5-methoxycarbonylmethyl-2-thiouridine-tRNA biosynthesis.</text>
</comment>
<evidence type="ECO:0000256" key="1">
    <source>
        <dbReference type="ARBA" id="ARBA00004123"/>
    </source>
</evidence>